<protein>
    <submittedName>
        <fullName evidence="2">Uncharacterized protein</fullName>
    </submittedName>
</protein>
<evidence type="ECO:0000256" key="1">
    <source>
        <dbReference type="SAM" id="Phobius"/>
    </source>
</evidence>
<keyword evidence="1" id="KW-0472">Membrane</keyword>
<reference evidence="2" key="1">
    <citation type="journal article" date="2013" name="BMC Genomics">
        <title>Unscrambling butterfly oogenesis.</title>
        <authorList>
            <person name="Carter J.M."/>
            <person name="Baker S.C."/>
            <person name="Pink R."/>
            <person name="Carter D.R."/>
            <person name="Collins A."/>
            <person name="Tomlin J."/>
            <person name="Gibbs M."/>
            <person name="Breuker C.J."/>
        </authorList>
    </citation>
    <scope>NUCLEOTIDE SEQUENCE</scope>
    <source>
        <tissue evidence="2">Ovary</tissue>
    </source>
</reference>
<keyword evidence="1" id="KW-0812">Transmembrane</keyword>
<organism evidence="2">
    <name type="scientific">Pararge aegeria</name>
    <name type="common">speckled wood butterfly</name>
    <dbReference type="NCBI Taxonomy" id="116150"/>
    <lineage>
        <taxon>Eukaryota</taxon>
        <taxon>Metazoa</taxon>
        <taxon>Ecdysozoa</taxon>
        <taxon>Arthropoda</taxon>
        <taxon>Hexapoda</taxon>
        <taxon>Insecta</taxon>
        <taxon>Pterygota</taxon>
        <taxon>Neoptera</taxon>
        <taxon>Endopterygota</taxon>
        <taxon>Lepidoptera</taxon>
        <taxon>Glossata</taxon>
        <taxon>Ditrysia</taxon>
        <taxon>Papilionoidea</taxon>
        <taxon>Nymphalidae</taxon>
        <taxon>Satyrinae</taxon>
        <taxon>Satyrini</taxon>
        <taxon>Parargina</taxon>
        <taxon>Pararge</taxon>
    </lineage>
</organism>
<evidence type="ECO:0000313" key="2">
    <source>
        <dbReference type="EMBL" id="JAA88108.1"/>
    </source>
</evidence>
<reference evidence="2" key="2">
    <citation type="submission" date="2013-05" db="EMBL/GenBank/DDBJ databases">
        <authorList>
            <person name="Carter J.-M."/>
            <person name="Baker S.C."/>
            <person name="Pink R."/>
            <person name="Carter D.R.F."/>
            <person name="Collins A."/>
            <person name="Tomlin J."/>
            <person name="Gibbs M."/>
            <person name="Breuker C.J."/>
        </authorList>
    </citation>
    <scope>NUCLEOTIDE SEQUENCE</scope>
    <source>
        <tissue evidence="2">Ovary</tissue>
    </source>
</reference>
<dbReference type="EMBL" id="GAIX01004452">
    <property type="protein sequence ID" value="JAA88108.1"/>
    <property type="molecule type" value="Transcribed_RNA"/>
</dbReference>
<accession>S4PEK9</accession>
<feature type="transmembrane region" description="Helical" evidence="1">
    <location>
        <begin position="20"/>
        <end position="41"/>
    </location>
</feature>
<proteinExistence type="predicted"/>
<name>S4PEK9_9NEOP</name>
<keyword evidence="1" id="KW-1133">Transmembrane helix</keyword>
<sequence>MNTETGRFIGKQLNQLNLRLYIDCIRFILIAAGMVTVSAFAKQLDNILLSIQSARLGKVDWKRSGKGHNYTF</sequence>
<dbReference type="AlphaFoldDB" id="S4PEK9"/>